<dbReference type="EMBL" id="LT670849">
    <property type="protein sequence ID" value="SHN69851.1"/>
    <property type="molecule type" value="Genomic_DNA"/>
</dbReference>
<evidence type="ECO:0000313" key="1">
    <source>
        <dbReference type="EMBL" id="SHN69851.1"/>
    </source>
</evidence>
<sequence>MPEAVSFPFSPSYELACDRLIAMCNGDPRSTIKALILANEYLETELSELRAKAVSLGAVVRRSRSRDDAA</sequence>
<reference evidence="2" key="1">
    <citation type="submission" date="2016-11" db="EMBL/GenBank/DDBJ databases">
        <authorList>
            <person name="Varghese N."/>
            <person name="Submissions S."/>
        </authorList>
    </citation>
    <scope>NUCLEOTIDE SEQUENCE [LARGE SCALE GENOMIC DNA]</scope>
    <source>
        <strain evidence="2">GAS401</strain>
    </source>
</reference>
<gene>
    <name evidence="1" type="ORF">SAMN05444170_1624</name>
</gene>
<dbReference type="Proteomes" id="UP000184096">
    <property type="component" value="Chromosome I"/>
</dbReference>
<dbReference type="OrthoDB" id="8127772at2"/>
<keyword evidence="2" id="KW-1185">Reference proteome</keyword>
<protein>
    <submittedName>
        <fullName evidence="1">Uncharacterized protein</fullName>
    </submittedName>
</protein>
<dbReference type="RefSeq" id="WP_072817427.1">
    <property type="nucleotide sequence ID" value="NZ_LT670849.1"/>
</dbReference>
<name>A0A1M7TGN6_9BRAD</name>
<evidence type="ECO:0000313" key="2">
    <source>
        <dbReference type="Proteomes" id="UP000184096"/>
    </source>
</evidence>
<dbReference type="AlphaFoldDB" id="A0A1M7TGN6"/>
<proteinExistence type="predicted"/>
<organism evidence="1 2">
    <name type="scientific">Bradyrhizobium erythrophlei</name>
    <dbReference type="NCBI Taxonomy" id="1437360"/>
    <lineage>
        <taxon>Bacteria</taxon>
        <taxon>Pseudomonadati</taxon>
        <taxon>Pseudomonadota</taxon>
        <taxon>Alphaproteobacteria</taxon>
        <taxon>Hyphomicrobiales</taxon>
        <taxon>Nitrobacteraceae</taxon>
        <taxon>Bradyrhizobium</taxon>
    </lineage>
</organism>
<accession>A0A1M7TGN6</accession>